<accession>A0A255Z5Y3</accession>
<dbReference type="OrthoDB" id="932750at2"/>
<sequence length="321" mass="35641">MADLDDIHTLIRSHGGDMDKVRELRPTMSKAQLNLLEIAIGMMSEEAGGIGISHSGFALTCLPHKSIDKSDKPHLWRKPGYKTTLLVQSGYTEAGDLVGIPFGSRARMILVYLQTQAVRNNSPVIELGPSLHAWMKNMGVSSAGGMTYKQIAEQARRISACTLTFLTGDATTEIRSNGAFIEDSVLSFRADDQSQPQLWNDQVKLHKRFFDDLRRHPVPILESALRNIASNSAAIDLYIWLAYRLHVLEEPKLMPWPALFEQFGGGYQHLRQFKQPFLDSLKVAMAAYPEARVTLDDKAQGIVLHPSPSPVPKSTPRLAVA</sequence>
<gene>
    <name evidence="1" type="ORF">CHU95_03565</name>
</gene>
<dbReference type="EMBL" id="NOXU01000020">
    <property type="protein sequence ID" value="OYQ36866.1"/>
    <property type="molecule type" value="Genomic_DNA"/>
</dbReference>
<keyword evidence="2" id="KW-1185">Reference proteome</keyword>
<evidence type="ECO:0000313" key="1">
    <source>
        <dbReference type="EMBL" id="OYQ36866.1"/>
    </source>
</evidence>
<dbReference type="InterPro" id="IPR006881">
    <property type="entry name" value="RepA_C"/>
</dbReference>
<dbReference type="Proteomes" id="UP000216998">
    <property type="component" value="Unassembled WGS sequence"/>
</dbReference>
<reference evidence="1 2" key="1">
    <citation type="submission" date="2017-07" db="EMBL/GenBank/DDBJ databases">
        <title>Niveispirillum cyanobacteriorum sp. nov., isolated from cyanobacterial aggregates in a eutrophic lake.</title>
        <authorList>
            <person name="Cai H."/>
        </authorList>
    </citation>
    <scope>NUCLEOTIDE SEQUENCE [LARGE SCALE GENOMIC DNA]</scope>
    <source>
        <strain evidence="2">TH1-14</strain>
    </source>
</reference>
<dbReference type="RefSeq" id="WP_094453821.1">
    <property type="nucleotide sequence ID" value="NZ_NOXU01000020.1"/>
</dbReference>
<comment type="caution">
    <text evidence="1">The sequence shown here is derived from an EMBL/GenBank/DDBJ whole genome shotgun (WGS) entry which is preliminary data.</text>
</comment>
<organism evidence="1 2">
    <name type="scientific">Niveispirillum lacus</name>
    <dbReference type="NCBI Taxonomy" id="1981099"/>
    <lineage>
        <taxon>Bacteria</taxon>
        <taxon>Pseudomonadati</taxon>
        <taxon>Pseudomonadota</taxon>
        <taxon>Alphaproteobacteria</taxon>
        <taxon>Rhodospirillales</taxon>
        <taxon>Azospirillaceae</taxon>
        <taxon>Niveispirillum</taxon>
    </lineage>
</organism>
<evidence type="ECO:0000313" key="2">
    <source>
        <dbReference type="Proteomes" id="UP000216998"/>
    </source>
</evidence>
<proteinExistence type="predicted"/>
<name>A0A255Z5Y3_9PROT</name>
<dbReference type="AlphaFoldDB" id="A0A255Z5Y3"/>
<protein>
    <recommendedName>
        <fullName evidence="3">Pirin</fullName>
    </recommendedName>
</protein>
<evidence type="ECO:0008006" key="3">
    <source>
        <dbReference type="Google" id="ProtNLM"/>
    </source>
</evidence>
<dbReference type="Pfam" id="PF04796">
    <property type="entry name" value="RepA_C"/>
    <property type="match status" value="1"/>
</dbReference>